<dbReference type="Proteomes" id="UP000735302">
    <property type="component" value="Unassembled WGS sequence"/>
</dbReference>
<evidence type="ECO:0000313" key="2">
    <source>
        <dbReference type="Proteomes" id="UP000735302"/>
    </source>
</evidence>
<name>A0AAV4C9K3_9GAST</name>
<protein>
    <submittedName>
        <fullName evidence="1">Uncharacterized protein</fullName>
    </submittedName>
</protein>
<comment type="caution">
    <text evidence="1">The sequence shown here is derived from an EMBL/GenBank/DDBJ whole genome shotgun (WGS) entry which is preliminary data.</text>
</comment>
<dbReference type="EMBL" id="BLXT01005987">
    <property type="protein sequence ID" value="GFO28042.1"/>
    <property type="molecule type" value="Genomic_DNA"/>
</dbReference>
<evidence type="ECO:0000313" key="1">
    <source>
        <dbReference type="EMBL" id="GFO28042.1"/>
    </source>
</evidence>
<organism evidence="1 2">
    <name type="scientific">Plakobranchus ocellatus</name>
    <dbReference type="NCBI Taxonomy" id="259542"/>
    <lineage>
        <taxon>Eukaryota</taxon>
        <taxon>Metazoa</taxon>
        <taxon>Spiralia</taxon>
        <taxon>Lophotrochozoa</taxon>
        <taxon>Mollusca</taxon>
        <taxon>Gastropoda</taxon>
        <taxon>Heterobranchia</taxon>
        <taxon>Euthyneura</taxon>
        <taxon>Panpulmonata</taxon>
        <taxon>Sacoglossa</taxon>
        <taxon>Placobranchoidea</taxon>
        <taxon>Plakobranchidae</taxon>
        <taxon>Plakobranchus</taxon>
    </lineage>
</organism>
<dbReference type="AlphaFoldDB" id="A0AAV4C9K3"/>
<reference evidence="1 2" key="1">
    <citation type="journal article" date="2021" name="Elife">
        <title>Chloroplast acquisition without the gene transfer in kleptoplastic sea slugs, Plakobranchus ocellatus.</title>
        <authorList>
            <person name="Maeda T."/>
            <person name="Takahashi S."/>
            <person name="Yoshida T."/>
            <person name="Shimamura S."/>
            <person name="Takaki Y."/>
            <person name="Nagai Y."/>
            <person name="Toyoda A."/>
            <person name="Suzuki Y."/>
            <person name="Arimoto A."/>
            <person name="Ishii H."/>
            <person name="Satoh N."/>
            <person name="Nishiyama T."/>
            <person name="Hasebe M."/>
            <person name="Maruyama T."/>
            <person name="Minagawa J."/>
            <person name="Obokata J."/>
            <person name="Shigenobu S."/>
        </authorList>
    </citation>
    <scope>NUCLEOTIDE SEQUENCE [LARGE SCALE GENOMIC DNA]</scope>
</reference>
<sequence length="87" mass="10129">MLRRRIMMQKQLILYGRFEHILAQSLLDMRSYLNRPWSHFNMIDTESDLIIIDYGCSGFRALRQAMVPAAELEPATEESVQISGRTP</sequence>
<proteinExistence type="predicted"/>
<keyword evidence="2" id="KW-1185">Reference proteome</keyword>
<gene>
    <name evidence="1" type="ORF">PoB_005454700</name>
</gene>
<accession>A0AAV4C9K3</accession>